<dbReference type="InterPro" id="IPR001995">
    <property type="entry name" value="Peptidase_A2_cat"/>
</dbReference>
<keyword evidence="6" id="KW-1185">Reference proteome</keyword>
<evidence type="ECO:0000256" key="2">
    <source>
        <dbReference type="SAM" id="Coils"/>
    </source>
</evidence>
<feature type="compositionally biased region" description="Low complexity" evidence="3">
    <location>
        <begin position="84"/>
        <end position="103"/>
    </location>
</feature>
<feature type="region of interest" description="Disordered" evidence="3">
    <location>
        <begin position="56"/>
        <end position="112"/>
    </location>
</feature>
<dbReference type="Gene3D" id="3.10.10.10">
    <property type="entry name" value="HIV Type 1 Reverse Transcriptase, subunit A, domain 1"/>
    <property type="match status" value="1"/>
</dbReference>
<dbReference type="Gene3D" id="2.40.70.10">
    <property type="entry name" value="Acid Proteases"/>
    <property type="match status" value="1"/>
</dbReference>
<dbReference type="InterPro" id="IPR001969">
    <property type="entry name" value="Aspartic_peptidase_AS"/>
</dbReference>
<feature type="coiled-coil region" evidence="2">
    <location>
        <begin position="152"/>
        <end position="190"/>
    </location>
</feature>
<dbReference type="Proteomes" id="UP000824469">
    <property type="component" value="Unassembled WGS sequence"/>
</dbReference>
<dbReference type="InterPro" id="IPR000477">
    <property type="entry name" value="RT_dom"/>
</dbReference>
<gene>
    <name evidence="5" type="ORF">KI387_031157</name>
</gene>
<name>A0AA38CFV1_TAXCH</name>
<dbReference type="GO" id="GO:0004190">
    <property type="term" value="F:aspartic-type endopeptidase activity"/>
    <property type="evidence" value="ECO:0007669"/>
    <property type="project" value="InterPro"/>
</dbReference>
<accession>A0AA38CFV1</accession>
<evidence type="ECO:0000313" key="5">
    <source>
        <dbReference type="EMBL" id="KAH9299475.1"/>
    </source>
</evidence>
<protein>
    <recommendedName>
        <fullName evidence="4">Peptidase A2 domain-containing protein</fullName>
    </recommendedName>
</protein>
<feature type="compositionally biased region" description="Basic and acidic residues" evidence="3">
    <location>
        <begin position="56"/>
        <end position="76"/>
    </location>
</feature>
<comment type="caution">
    <text evidence="5">The sequence shown here is derived from an EMBL/GenBank/DDBJ whole genome shotgun (WGS) entry which is preliminary data.</text>
</comment>
<dbReference type="InterPro" id="IPR043502">
    <property type="entry name" value="DNA/RNA_pol_sf"/>
</dbReference>
<dbReference type="CDD" id="cd01647">
    <property type="entry name" value="RT_LTR"/>
    <property type="match status" value="1"/>
</dbReference>
<evidence type="ECO:0000259" key="4">
    <source>
        <dbReference type="PROSITE" id="PS50175"/>
    </source>
</evidence>
<dbReference type="GO" id="GO:0006508">
    <property type="term" value="P:proteolysis"/>
    <property type="evidence" value="ECO:0007669"/>
    <property type="project" value="InterPro"/>
</dbReference>
<keyword evidence="1" id="KW-0378">Hydrolase</keyword>
<dbReference type="InterPro" id="IPR021109">
    <property type="entry name" value="Peptidase_aspartic_dom_sf"/>
</dbReference>
<evidence type="ECO:0000313" key="6">
    <source>
        <dbReference type="Proteomes" id="UP000824469"/>
    </source>
</evidence>
<keyword evidence="2" id="KW-0175">Coiled coil</keyword>
<proteinExistence type="predicted"/>
<organism evidence="5 6">
    <name type="scientific">Taxus chinensis</name>
    <name type="common">Chinese yew</name>
    <name type="synonym">Taxus wallichiana var. chinensis</name>
    <dbReference type="NCBI Taxonomy" id="29808"/>
    <lineage>
        <taxon>Eukaryota</taxon>
        <taxon>Viridiplantae</taxon>
        <taxon>Streptophyta</taxon>
        <taxon>Embryophyta</taxon>
        <taxon>Tracheophyta</taxon>
        <taxon>Spermatophyta</taxon>
        <taxon>Pinopsida</taxon>
        <taxon>Pinidae</taxon>
        <taxon>Conifers II</taxon>
        <taxon>Cupressales</taxon>
        <taxon>Taxaceae</taxon>
        <taxon>Taxus</taxon>
    </lineage>
</organism>
<dbReference type="InterPro" id="IPR043128">
    <property type="entry name" value="Rev_trsase/Diguanyl_cyclase"/>
</dbReference>
<dbReference type="PROSITE" id="PS00141">
    <property type="entry name" value="ASP_PROTEASE"/>
    <property type="match status" value="1"/>
</dbReference>
<feature type="domain" description="Peptidase A2" evidence="4">
    <location>
        <begin position="226"/>
        <end position="279"/>
    </location>
</feature>
<dbReference type="InterPro" id="IPR053134">
    <property type="entry name" value="RNA-dir_DNA_polymerase"/>
</dbReference>
<sequence>MVSDFAHPMIPPSAELLRKQLECFQSEYDSCPPWDTARKMALSKRLRDMMDRYIRQKEAEESKLQEQAEAQSDKPFEPFPVRPPYQQRIRQRQVPTRGRTGPWRGRGRSSHPQRTFSFLFPEEQAQSSAGPSGTDIDPASIEVYKAWRKSRLELLQKVIANASEEYARLLAEEEKEKKDSEDSLEDTYQHIASQGKDHSEVCTISCTQNPFIAITICIPNIKPYILDAMVDTGAEISLLRQHAIPFDCWVNTHTKVRFDKREVVCKFMAKVLINIEGISMYIEFYQHNMESYDCLLGVEFLKNCHTFSISPEHLTLFDPPIKIQRRYSFQSIVPLPEKTKAINNIWIHKSIANCQVSIEEIVSKIKKNICNENPHAFVHRKKHNCSLDLQLIKDAEGKEIIPKFKAHHRSMPPSERKECHEEIQKLLKAGFIQESNSPWSCAAFYVNKRSEQLRNKKRLVVDYKPLNKFIAPVQHPIPAKDDLLSRIKGSKVYSKFDLKSGFWQIFLKSEDMYKTAFIVPGGQYEWKVLPFGLKTAPSIFQKIMDKIF</sequence>
<dbReference type="PANTHER" id="PTHR24559:SF450">
    <property type="entry name" value="RNA-DIRECTED DNA POLYMERASE HOMOLOG"/>
    <property type="match status" value="1"/>
</dbReference>
<dbReference type="Pfam" id="PF00078">
    <property type="entry name" value="RVT_1"/>
    <property type="match status" value="1"/>
</dbReference>
<evidence type="ECO:0000256" key="1">
    <source>
        <dbReference type="ARBA" id="ARBA00022801"/>
    </source>
</evidence>
<dbReference type="PROSITE" id="PS50175">
    <property type="entry name" value="ASP_PROT_RETROV"/>
    <property type="match status" value="1"/>
</dbReference>
<dbReference type="SUPFAM" id="SSF50630">
    <property type="entry name" value="Acid proteases"/>
    <property type="match status" value="1"/>
</dbReference>
<dbReference type="PANTHER" id="PTHR24559">
    <property type="entry name" value="TRANSPOSON TY3-I GAG-POL POLYPROTEIN"/>
    <property type="match status" value="1"/>
</dbReference>
<feature type="non-terminal residue" evidence="5">
    <location>
        <position position="548"/>
    </location>
</feature>
<dbReference type="SUPFAM" id="SSF56672">
    <property type="entry name" value="DNA/RNA polymerases"/>
    <property type="match status" value="1"/>
</dbReference>
<dbReference type="AlphaFoldDB" id="A0AA38CFV1"/>
<dbReference type="Gene3D" id="3.30.70.270">
    <property type="match status" value="1"/>
</dbReference>
<evidence type="ECO:0000256" key="3">
    <source>
        <dbReference type="SAM" id="MobiDB-lite"/>
    </source>
</evidence>
<dbReference type="EMBL" id="JAHRHJ020000010">
    <property type="protein sequence ID" value="KAH9299475.1"/>
    <property type="molecule type" value="Genomic_DNA"/>
</dbReference>
<reference evidence="5 6" key="1">
    <citation type="journal article" date="2021" name="Nat. Plants">
        <title>The Taxus genome provides insights into paclitaxel biosynthesis.</title>
        <authorList>
            <person name="Xiong X."/>
            <person name="Gou J."/>
            <person name="Liao Q."/>
            <person name="Li Y."/>
            <person name="Zhou Q."/>
            <person name="Bi G."/>
            <person name="Li C."/>
            <person name="Du R."/>
            <person name="Wang X."/>
            <person name="Sun T."/>
            <person name="Guo L."/>
            <person name="Liang H."/>
            <person name="Lu P."/>
            <person name="Wu Y."/>
            <person name="Zhang Z."/>
            <person name="Ro D.K."/>
            <person name="Shang Y."/>
            <person name="Huang S."/>
            <person name="Yan J."/>
        </authorList>
    </citation>
    <scope>NUCLEOTIDE SEQUENCE [LARGE SCALE GENOMIC DNA]</scope>
    <source>
        <strain evidence="5">Ta-2019</strain>
    </source>
</reference>